<keyword evidence="2" id="KW-0032">Aminotransferase</keyword>
<reference evidence="2 3" key="1">
    <citation type="submission" date="2020-08" db="EMBL/GenBank/DDBJ databases">
        <title>Genomic Encyclopedia of Type Strains, Phase IV (KMG-V): Genome sequencing to study the core and pangenomes of soil and plant-associated prokaryotes.</title>
        <authorList>
            <person name="Whitman W."/>
        </authorList>
    </citation>
    <scope>NUCLEOTIDE SEQUENCE [LARGE SCALE GENOMIC DNA]</scope>
    <source>
        <strain evidence="2 3">JPY158</strain>
    </source>
</reference>
<dbReference type="Proteomes" id="UP000592780">
    <property type="component" value="Unassembled WGS sequence"/>
</dbReference>
<evidence type="ECO:0000313" key="3">
    <source>
        <dbReference type="Proteomes" id="UP000592780"/>
    </source>
</evidence>
<protein>
    <submittedName>
        <fullName evidence="2">Adenosylmethionine-8-amino-7-oxononanoate aminotransferase</fullName>
    </submittedName>
</protein>
<dbReference type="PANTHER" id="PTHR43094">
    <property type="entry name" value="AMINOTRANSFERASE"/>
    <property type="match status" value="1"/>
</dbReference>
<dbReference type="PANTHER" id="PTHR43094:SF1">
    <property type="entry name" value="AMINOTRANSFERASE CLASS-III"/>
    <property type="match status" value="1"/>
</dbReference>
<dbReference type="EMBL" id="JACHDD010000048">
    <property type="protein sequence ID" value="MBB5429743.1"/>
    <property type="molecule type" value="Genomic_DNA"/>
</dbReference>
<evidence type="ECO:0000313" key="2">
    <source>
        <dbReference type="EMBL" id="MBB5429743.1"/>
    </source>
</evidence>
<organism evidence="2 3">
    <name type="scientific">Paraburkholderia atlantica</name>
    <dbReference type="NCBI Taxonomy" id="2654982"/>
    <lineage>
        <taxon>Bacteria</taxon>
        <taxon>Pseudomonadati</taxon>
        <taxon>Pseudomonadota</taxon>
        <taxon>Betaproteobacteria</taxon>
        <taxon>Burkholderiales</taxon>
        <taxon>Burkholderiaceae</taxon>
        <taxon>Paraburkholderia</taxon>
    </lineage>
</organism>
<sequence length="126" mass="13940">MQRTIEDDDLLDAVVVRGHQLRARLKERFENVEIVGDVRDRGLFVGVEFVDDRDSKAPYSGGATFAAWLKREALQHGLLIYPGAGAADGVEGNHVLFAPPFISSACEIDEMAECFEDIVRACMGER</sequence>
<comment type="caution">
    <text evidence="2">The sequence shown here is derived from an EMBL/GenBank/DDBJ whole genome shotgun (WGS) entry which is preliminary data.</text>
</comment>
<dbReference type="GO" id="GO:0008483">
    <property type="term" value="F:transaminase activity"/>
    <property type="evidence" value="ECO:0007669"/>
    <property type="project" value="UniProtKB-KW"/>
</dbReference>
<dbReference type="InterPro" id="IPR015424">
    <property type="entry name" value="PyrdxlP-dep_Trfase"/>
</dbReference>
<keyword evidence="2" id="KW-0808">Transferase</keyword>
<dbReference type="AlphaFoldDB" id="A0A7W8VBB3"/>
<dbReference type="InterPro" id="IPR015422">
    <property type="entry name" value="PyrdxlP-dep_Trfase_small"/>
</dbReference>
<accession>A0A7W8VBB3</accession>
<gene>
    <name evidence="2" type="ORF">HDG40_007941</name>
</gene>
<name>A0A7W8VBB3_PARAM</name>
<dbReference type="GO" id="GO:0005829">
    <property type="term" value="C:cytosol"/>
    <property type="evidence" value="ECO:0007669"/>
    <property type="project" value="TreeGrafter"/>
</dbReference>
<dbReference type="GO" id="GO:0030170">
    <property type="term" value="F:pyridoxal phosphate binding"/>
    <property type="evidence" value="ECO:0007669"/>
    <property type="project" value="InterPro"/>
</dbReference>
<dbReference type="SUPFAM" id="SSF53383">
    <property type="entry name" value="PLP-dependent transferases"/>
    <property type="match status" value="1"/>
</dbReference>
<proteinExistence type="inferred from homology"/>
<evidence type="ECO:0000256" key="1">
    <source>
        <dbReference type="ARBA" id="ARBA00008954"/>
    </source>
</evidence>
<comment type="similarity">
    <text evidence="1">Belongs to the class-III pyridoxal-phosphate-dependent aminotransferase family.</text>
</comment>
<dbReference type="InterPro" id="IPR005814">
    <property type="entry name" value="Aminotrans_3"/>
</dbReference>
<keyword evidence="3" id="KW-1185">Reference proteome</keyword>
<dbReference type="Gene3D" id="3.90.1150.10">
    <property type="entry name" value="Aspartate Aminotransferase, domain 1"/>
    <property type="match status" value="1"/>
</dbReference>
<dbReference type="Pfam" id="PF00202">
    <property type="entry name" value="Aminotran_3"/>
    <property type="match status" value="1"/>
</dbReference>